<evidence type="ECO:0000256" key="1">
    <source>
        <dbReference type="SAM" id="SignalP"/>
    </source>
</evidence>
<accession>A0A975IWX6</accession>
<keyword evidence="3" id="KW-1185">Reference proteome</keyword>
<dbReference type="RefSeq" id="WP_211940095.1">
    <property type="nucleotide sequence ID" value="NZ_CP073078.1"/>
</dbReference>
<protein>
    <recommendedName>
        <fullName evidence="4">Lipoprotein</fullName>
    </recommendedName>
</protein>
<dbReference type="Proteomes" id="UP000676409">
    <property type="component" value="Chromosome"/>
</dbReference>
<evidence type="ECO:0008006" key="4">
    <source>
        <dbReference type="Google" id="ProtNLM"/>
    </source>
</evidence>
<proteinExistence type="predicted"/>
<evidence type="ECO:0000313" key="2">
    <source>
        <dbReference type="EMBL" id="QUD90044.1"/>
    </source>
</evidence>
<dbReference type="PROSITE" id="PS51257">
    <property type="entry name" value="PROKAR_LIPOPROTEIN"/>
    <property type="match status" value="1"/>
</dbReference>
<feature type="signal peptide" evidence="1">
    <location>
        <begin position="1"/>
        <end position="21"/>
    </location>
</feature>
<keyword evidence="1" id="KW-0732">Signal</keyword>
<feature type="chain" id="PRO_5037938261" description="Lipoprotein" evidence="1">
    <location>
        <begin position="22"/>
        <end position="300"/>
    </location>
</feature>
<dbReference type="AlphaFoldDB" id="A0A975IWX6"/>
<sequence>MRFGFASAAALSSVLALGACATVTPQHVPIGAKAQAAIPSTEIVAPIKQSEIYVYVPPANANAGAGFGLVGVLVAVSVAATVDSVRQGHAEEAVKPLRNAILDFNFDDTFRAELKRSVSQVGWMHVDDARIMKDVLPANIDGAITGSKDGAVLIVVTDYHLSTDGAQLYVVTNAALYPNSDALKALQAGKAETGLKSDPANALYRNAFMYQARVPGASGDRNANIAGWSANGGEAMRKALKEAAVRIADLVQADLQDQETGKTGPAANDGSDGQIIANEEAGQLVRHGDGTLVYTAKSVH</sequence>
<gene>
    <name evidence="2" type="ORF">KCG34_09355</name>
</gene>
<reference evidence="2" key="1">
    <citation type="submission" date="2021-04" db="EMBL/GenBank/DDBJ databases">
        <title>The complete genome sequence of Caulobacter sp. S6.</title>
        <authorList>
            <person name="Tang Y."/>
            <person name="Ouyang W."/>
            <person name="Liu Q."/>
            <person name="Huang B."/>
            <person name="Guo Z."/>
            <person name="Lei P."/>
        </authorList>
    </citation>
    <scope>NUCLEOTIDE SEQUENCE</scope>
    <source>
        <strain evidence="2">S6</strain>
    </source>
</reference>
<evidence type="ECO:0000313" key="3">
    <source>
        <dbReference type="Proteomes" id="UP000676409"/>
    </source>
</evidence>
<dbReference type="KEGG" id="caul:KCG34_09355"/>
<dbReference type="EMBL" id="CP073078">
    <property type="protein sequence ID" value="QUD90044.1"/>
    <property type="molecule type" value="Genomic_DNA"/>
</dbReference>
<organism evidence="2 3">
    <name type="scientific">Phenylobacterium montanum</name>
    <dbReference type="NCBI Taxonomy" id="2823693"/>
    <lineage>
        <taxon>Bacteria</taxon>
        <taxon>Pseudomonadati</taxon>
        <taxon>Pseudomonadota</taxon>
        <taxon>Alphaproteobacteria</taxon>
        <taxon>Caulobacterales</taxon>
        <taxon>Caulobacteraceae</taxon>
        <taxon>Phenylobacterium</taxon>
    </lineage>
</organism>
<name>A0A975IWX6_9CAUL</name>